<keyword evidence="6" id="KW-0552">Olfaction</keyword>
<feature type="transmembrane region" description="Helical" evidence="13">
    <location>
        <begin position="431"/>
        <end position="453"/>
    </location>
</feature>
<keyword evidence="8" id="KW-0297">G-protein coupled receptor</keyword>
<dbReference type="GO" id="GO:0005886">
    <property type="term" value="C:plasma membrane"/>
    <property type="evidence" value="ECO:0007669"/>
    <property type="project" value="UniProtKB-SubCell"/>
</dbReference>
<dbReference type="SUPFAM" id="SSF81321">
    <property type="entry name" value="Family A G protein-coupled receptor-like"/>
    <property type="match status" value="2"/>
</dbReference>
<feature type="transmembrane region" description="Helical" evidence="13">
    <location>
        <begin position="25"/>
        <end position="47"/>
    </location>
</feature>
<evidence type="ECO:0000256" key="2">
    <source>
        <dbReference type="ARBA" id="ARBA00004651"/>
    </source>
</evidence>
<gene>
    <name evidence="15" type="ORF">MONAX_5E004854</name>
</gene>
<dbReference type="InterPro" id="IPR017452">
    <property type="entry name" value="GPCR_Rhodpsn_7TM"/>
</dbReference>
<reference evidence="15" key="1">
    <citation type="submission" date="2019-04" db="EMBL/GenBank/DDBJ databases">
        <authorList>
            <person name="Alioto T."/>
            <person name="Alioto T."/>
        </authorList>
    </citation>
    <scope>NUCLEOTIDE SEQUENCE [LARGE SCALE GENOMIC DNA]</scope>
</reference>
<evidence type="ECO:0000256" key="7">
    <source>
        <dbReference type="ARBA" id="ARBA00022989"/>
    </source>
</evidence>
<feature type="transmembrane region" description="Helical" evidence="13">
    <location>
        <begin position="141"/>
        <end position="164"/>
    </location>
</feature>
<feature type="transmembrane region" description="Helical" evidence="13">
    <location>
        <begin position="102"/>
        <end position="120"/>
    </location>
</feature>
<dbReference type="InterPro" id="IPR000276">
    <property type="entry name" value="GPCR_Rhodpsn"/>
</dbReference>
<dbReference type="CDD" id="cd15225">
    <property type="entry name" value="7tmA_OR10A-like"/>
    <property type="match status" value="1"/>
</dbReference>
<dbReference type="PRINTS" id="PR00245">
    <property type="entry name" value="OLFACTORYR"/>
</dbReference>
<evidence type="ECO:0000256" key="10">
    <source>
        <dbReference type="ARBA" id="ARBA00023157"/>
    </source>
</evidence>
<dbReference type="Proteomes" id="UP000335636">
    <property type="component" value="Unassembled WGS sequence"/>
</dbReference>
<keyword evidence="4" id="KW-0716">Sensory transduction</keyword>
<evidence type="ECO:0000313" key="16">
    <source>
        <dbReference type="Proteomes" id="UP000335636"/>
    </source>
</evidence>
<evidence type="ECO:0000256" key="1">
    <source>
        <dbReference type="ARBA" id="ARBA00002936"/>
    </source>
</evidence>
<feature type="transmembrane region" description="Helical" evidence="13">
    <location>
        <begin position="465"/>
        <end position="485"/>
    </location>
</feature>
<name>A0A5E4A818_MARMO</name>
<keyword evidence="3" id="KW-1003">Cell membrane</keyword>
<proteinExistence type="predicted"/>
<evidence type="ECO:0000259" key="14">
    <source>
        <dbReference type="PROSITE" id="PS50262"/>
    </source>
</evidence>
<dbReference type="GO" id="GO:0004984">
    <property type="term" value="F:olfactory receptor activity"/>
    <property type="evidence" value="ECO:0007669"/>
    <property type="project" value="InterPro"/>
</dbReference>
<evidence type="ECO:0000256" key="6">
    <source>
        <dbReference type="ARBA" id="ARBA00022725"/>
    </source>
</evidence>
<evidence type="ECO:0000256" key="12">
    <source>
        <dbReference type="ARBA" id="ARBA00023224"/>
    </source>
</evidence>
<dbReference type="GO" id="GO:0004930">
    <property type="term" value="F:G protein-coupled receptor activity"/>
    <property type="evidence" value="ECO:0007669"/>
    <property type="project" value="UniProtKB-KW"/>
</dbReference>
<protein>
    <recommendedName>
        <fullName evidence="14">G-protein coupled receptors family 1 profile domain-containing protein</fullName>
    </recommendedName>
</protein>
<dbReference type="AlphaFoldDB" id="A0A5E4A818"/>
<keyword evidence="9 13" id="KW-0472">Membrane</keyword>
<dbReference type="Pfam" id="PF13853">
    <property type="entry name" value="7tm_4"/>
    <property type="match status" value="2"/>
</dbReference>
<feature type="transmembrane region" description="Helical" evidence="13">
    <location>
        <begin position="333"/>
        <end position="356"/>
    </location>
</feature>
<keyword evidence="10" id="KW-1015">Disulfide bond</keyword>
<comment type="caution">
    <text evidence="15">The sequence shown here is derived from an EMBL/GenBank/DDBJ whole genome shotgun (WGS) entry which is preliminary data.</text>
</comment>
<evidence type="ECO:0000256" key="13">
    <source>
        <dbReference type="SAM" id="Phobius"/>
    </source>
</evidence>
<organism evidence="15 16">
    <name type="scientific">Marmota monax</name>
    <name type="common">Woodchuck</name>
    <dbReference type="NCBI Taxonomy" id="9995"/>
    <lineage>
        <taxon>Eukaryota</taxon>
        <taxon>Metazoa</taxon>
        <taxon>Chordata</taxon>
        <taxon>Craniata</taxon>
        <taxon>Vertebrata</taxon>
        <taxon>Euteleostomi</taxon>
        <taxon>Mammalia</taxon>
        <taxon>Eutheria</taxon>
        <taxon>Euarchontoglires</taxon>
        <taxon>Glires</taxon>
        <taxon>Rodentia</taxon>
        <taxon>Sciuromorpha</taxon>
        <taxon>Sciuridae</taxon>
        <taxon>Xerinae</taxon>
        <taxon>Marmotini</taxon>
        <taxon>Marmota</taxon>
    </lineage>
</organism>
<keyword evidence="16" id="KW-1185">Reference proteome</keyword>
<dbReference type="PANTHER" id="PTHR26453">
    <property type="entry name" value="OLFACTORY RECEPTOR"/>
    <property type="match status" value="1"/>
</dbReference>
<dbReference type="Gene3D" id="1.20.1070.10">
    <property type="entry name" value="Rhodopsin 7-helix transmembrane proteins"/>
    <property type="match status" value="2"/>
</dbReference>
<keyword evidence="5 13" id="KW-0812">Transmembrane</keyword>
<evidence type="ECO:0000313" key="15">
    <source>
        <dbReference type="EMBL" id="VTJ52852.1"/>
    </source>
</evidence>
<dbReference type="PRINTS" id="PR00237">
    <property type="entry name" value="GPCRRHODOPSN"/>
</dbReference>
<feature type="transmembrane region" description="Helical" evidence="13">
    <location>
        <begin position="59"/>
        <end position="82"/>
    </location>
</feature>
<keyword evidence="7 13" id="KW-1133">Transmembrane helix</keyword>
<feature type="transmembrane region" description="Helical" evidence="13">
    <location>
        <begin position="217"/>
        <end position="239"/>
    </location>
</feature>
<feature type="transmembrane region" description="Helical" evidence="13">
    <location>
        <begin position="392"/>
        <end position="419"/>
    </location>
</feature>
<accession>A0A5E4A818</accession>
<feature type="domain" description="G-protein coupled receptors family 1 profile" evidence="14">
    <location>
        <begin position="41"/>
        <end position="230"/>
    </location>
</feature>
<feature type="domain" description="G-protein coupled receptors family 1 profile" evidence="14">
    <location>
        <begin position="233"/>
        <end position="483"/>
    </location>
</feature>
<evidence type="ECO:0000256" key="9">
    <source>
        <dbReference type="ARBA" id="ARBA00023136"/>
    </source>
</evidence>
<dbReference type="EMBL" id="CABDUW010000023">
    <property type="protein sequence ID" value="VTJ52852.1"/>
    <property type="molecule type" value="Genomic_DNA"/>
</dbReference>
<dbReference type="FunFam" id="1.20.1070.10:FF:000110">
    <property type="entry name" value="olfactory receptor 10H1-like"/>
    <property type="match status" value="1"/>
</dbReference>
<evidence type="ECO:0000256" key="3">
    <source>
        <dbReference type="ARBA" id="ARBA00022475"/>
    </source>
</evidence>
<evidence type="ECO:0000256" key="11">
    <source>
        <dbReference type="ARBA" id="ARBA00023170"/>
    </source>
</evidence>
<comment type="function">
    <text evidence="1">Odorant receptor.</text>
</comment>
<dbReference type="PROSITE" id="PS50262">
    <property type="entry name" value="G_PROTEIN_RECEP_F1_2"/>
    <property type="match status" value="2"/>
</dbReference>
<sequence length="507" mass="56463">MLGLNHTLVSEFILIGFSAFPHLQLMFFLLFLLMYLFTLLGNLLIMATIWGERSLHTPMYLFLCALSISEILYTLAIIPRMLADLLSAHHSIAFVACSNQMFFSFTFGFTHSFLLTIMGYDRYVAICHPLRYNVLMSPHACACLVAWSWVGGSVMGLVVTMAIFHLTFCGPNEVQHFFCHVPPLLKLACTASMQTANRSAVSEFILIGFSAFPHLQLMFFLLFLLMYLFTLLGNLLIMATIWGERSLHTPMYLFLCALSISEILYTLAIIPRMLADLLSAHHSIAFVACSNQMFFSFTFGFTHSFLLTIMGYDRYVAICHPLRYNVLMSPRACACLVAWSWVGGSVMGLVVTMAIFHLTFCGPNEVHHFACHVPPLLKLACGEDVPVVAKGVGLVCITALLGCFLLILLSYAFIVAAILRISSAEGRHKAFSTCASHLTVVIVHYGFASVIYLKPKGPQSLEGDTLMGITYTVLTPFLSPIIFSLRNKELKVTMKKTLLSKLLPQNS</sequence>
<feature type="transmembrane region" description="Helical" evidence="13">
    <location>
        <begin position="294"/>
        <end position="312"/>
    </location>
</feature>
<evidence type="ECO:0000256" key="4">
    <source>
        <dbReference type="ARBA" id="ARBA00022606"/>
    </source>
</evidence>
<dbReference type="InterPro" id="IPR000725">
    <property type="entry name" value="Olfact_rcpt"/>
</dbReference>
<keyword evidence="11" id="KW-0675">Receptor</keyword>
<comment type="subcellular location">
    <subcellularLocation>
        <location evidence="2">Cell membrane</location>
        <topology evidence="2">Multi-pass membrane protein</topology>
    </subcellularLocation>
</comment>
<evidence type="ECO:0000256" key="5">
    <source>
        <dbReference type="ARBA" id="ARBA00022692"/>
    </source>
</evidence>
<dbReference type="FunFam" id="1.20.1070.10:FF:000001">
    <property type="entry name" value="Olfactory receptor"/>
    <property type="match status" value="1"/>
</dbReference>
<keyword evidence="12" id="KW-0807">Transducer</keyword>
<feature type="transmembrane region" description="Helical" evidence="13">
    <location>
        <begin position="251"/>
        <end position="274"/>
    </location>
</feature>
<evidence type="ECO:0000256" key="8">
    <source>
        <dbReference type="ARBA" id="ARBA00023040"/>
    </source>
</evidence>